<dbReference type="AlphaFoldDB" id="A0AAU9UA22"/>
<comment type="caution">
    <text evidence="2">The sequence shown here is derived from an EMBL/GenBank/DDBJ whole genome shotgun (WGS) entry which is preliminary data.</text>
</comment>
<dbReference type="EMBL" id="CAKOGL010000015">
    <property type="protein sequence ID" value="CAH2094982.1"/>
    <property type="molecule type" value="Genomic_DNA"/>
</dbReference>
<reference evidence="2" key="1">
    <citation type="submission" date="2022-03" db="EMBL/GenBank/DDBJ databases">
        <authorList>
            <person name="Tunstrom K."/>
        </authorList>
    </citation>
    <scope>NUCLEOTIDE SEQUENCE</scope>
</reference>
<sequence>MPSDGTTWSPPAPSERRLSNSSDGSAGSGYSKASVDSKHTLTLKKYLDMEDKRWNIIMKIREEVLVSK</sequence>
<name>A0AAU9UA22_EUPED</name>
<protein>
    <submittedName>
        <fullName evidence="2">Uncharacterized protein</fullName>
    </submittedName>
</protein>
<evidence type="ECO:0000256" key="1">
    <source>
        <dbReference type="SAM" id="MobiDB-lite"/>
    </source>
</evidence>
<gene>
    <name evidence="2" type="ORF">EEDITHA_LOCUS10489</name>
</gene>
<dbReference type="Proteomes" id="UP001153954">
    <property type="component" value="Unassembled WGS sequence"/>
</dbReference>
<evidence type="ECO:0000313" key="3">
    <source>
        <dbReference type="Proteomes" id="UP001153954"/>
    </source>
</evidence>
<organism evidence="2 3">
    <name type="scientific">Euphydryas editha</name>
    <name type="common">Edith's checkerspot</name>
    <dbReference type="NCBI Taxonomy" id="104508"/>
    <lineage>
        <taxon>Eukaryota</taxon>
        <taxon>Metazoa</taxon>
        <taxon>Ecdysozoa</taxon>
        <taxon>Arthropoda</taxon>
        <taxon>Hexapoda</taxon>
        <taxon>Insecta</taxon>
        <taxon>Pterygota</taxon>
        <taxon>Neoptera</taxon>
        <taxon>Endopterygota</taxon>
        <taxon>Lepidoptera</taxon>
        <taxon>Glossata</taxon>
        <taxon>Ditrysia</taxon>
        <taxon>Papilionoidea</taxon>
        <taxon>Nymphalidae</taxon>
        <taxon>Nymphalinae</taxon>
        <taxon>Euphydryas</taxon>
    </lineage>
</organism>
<keyword evidence="3" id="KW-1185">Reference proteome</keyword>
<proteinExistence type="predicted"/>
<accession>A0AAU9UA22</accession>
<evidence type="ECO:0000313" key="2">
    <source>
        <dbReference type="EMBL" id="CAH2094982.1"/>
    </source>
</evidence>
<feature type="region of interest" description="Disordered" evidence="1">
    <location>
        <begin position="1"/>
        <end position="34"/>
    </location>
</feature>